<dbReference type="GO" id="GO:0000155">
    <property type="term" value="F:phosphorelay sensor kinase activity"/>
    <property type="evidence" value="ECO:0007669"/>
    <property type="project" value="InterPro"/>
</dbReference>
<dbReference type="SUPFAM" id="SSF55785">
    <property type="entry name" value="PYP-like sensor domain (PAS domain)"/>
    <property type="match status" value="2"/>
</dbReference>
<evidence type="ECO:0000259" key="15">
    <source>
        <dbReference type="PROSITE" id="PS50109"/>
    </source>
</evidence>
<dbReference type="Pfam" id="PF00512">
    <property type="entry name" value="HisKA"/>
    <property type="match status" value="1"/>
</dbReference>
<dbReference type="NCBIfam" id="TIGR00229">
    <property type="entry name" value="sensory_box"/>
    <property type="match status" value="1"/>
</dbReference>
<dbReference type="Gene3D" id="3.30.450.20">
    <property type="entry name" value="PAS domain"/>
    <property type="match status" value="2"/>
</dbReference>
<keyword evidence="4" id="KW-1003">Cell membrane</keyword>
<dbReference type="FunFam" id="3.30.565.10:FF:000010">
    <property type="entry name" value="Sensor histidine kinase RcsC"/>
    <property type="match status" value="1"/>
</dbReference>
<dbReference type="InterPro" id="IPR001610">
    <property type="entry name" value="PAC"/>
</dbReference>
<dbReference type="InterPro" id="IPR011006">
    <property type="entry name" value="CheY-like_superfamily"/>
</dbReference>
<evidence type="ECO:0000256" key="11">
    <source>
        <dbReference type="ARBA" id="ARBA00022989"/>
    </source>
</evidence>
<evidence type="ECO:0000256" key="13">
    <source>
        <dbReference type="ARBA" id="ARBA00023136"/>
    </source>
</evidence>
<evidence type="ECO:0000313" key="19">
    <source>
        <dbReference type="EMBL" id="BDU75093.1"/>
    </source>
</evidence>
<gene>
    <name evidence="19" type="ORF">METESE_00510</name>
</gene>
<dbReference type="SUPFAM" id="SSF47384">
    <property type="entry name" value="Homodimeric domain of signal transducing histidine kinase"/>
    <property type="match status" value="1"/>
</dbReference>
<dbReference type="Pfam" id="PF02518">
    <property type="entry name" value="HATPase_c"/>
    <property type="match status" value="1"/>
</dbReference>
<evidence type="ECO:0000256" key="9">
    <source>
        <dbReference type="ARBA" id="ARBA00022777"/>
    </source>
</evidence>
<dbReference type="CDD" id="cd00082">
    <property type="entry name" value="HisKA"/>
    <property type="match status" value="1"/>
</dbReference>
<dbReference type="KEGG" id="msea:METESE_00510"/>
<keyword evidence="8" id="KW-0547">Nucleotide-binding</keyword>
<keyword evidence="10" id="KW-0067">ATP-binding</keyword>
<feature type="domain" description="PAC" evidence="18">
    <location>
        <begin position="121"/>
        <end position="173"/>
    </location>
</feature>
<feature type="domain" description="Response regulatory" evidence="16">
    <location>
        <begin position="716"/>
        <end position="833"/>
    </location>
</feature>
<dbReference type="PROSITE" id="PS50109">
    <property type="entry name" value="HIS_KIN"/>
    <property type="match status" value="1"/>
</dbReference>
<evidence type="ECO:0000259" key="18">
    <source>
        <dbReference type="PROSITE" id="PS50113"/>
    </source>
</evidence>
<proteinExistence type="predicted"/>
<feature type="domain" description="PAS" evidence="17">
    <location>
        <begin position="47"/>
        <end position="117"/>
    </location>
</feature>
<dbReference type="SUPFAM" id="SSF52172">
    <property type="entry name" value="CheY-like"/>
    <property type="match status" value="1"/>
</dbReference>
<evidence type="ECO:0000256" key="7">
    <source>
        <dbReference type="ARBA" id="ARBA00022692"/>
    </source>
</evidence>
<dbReference type="PROSITE" id="PS50110">
    <property type="entry name" value="RESPONSE_REGULATORY"/>
    <property type="match status" value="1"/>
</dbReference>
<dbReference type="PROSITE" id="PS50112">
    <property type="entry name" value="PAS"/>
    <property type="match status" value="1"/>
</dbReference>
<dbReference type="InterPro" id="IPR036890">
    <property type="entry name" value="HATPase_C_sf"/>
</dbReference>
<dbReference type="CDD" id="cd16922">
    <property type="entry name" value="HATPase_EvgS-ArcB-TorS-like"/>
    <property type="match status" value="1"/>
</dbReference>
<evidence type="ECO:0000259" key="16">
    <source>
        <dbReference type="PROSITE" id="PS50110"/>
    </source>
</evidence>
<name>A0AA48HB68_9BACT</name>
<dbReference type="InterPro" id="IPR036097">
    <property type="entry name" value="HisK_dim/P_sf"/>
</dbReference>
<dbReference type="Proteomes" id="UP001228113">
    <property type="component" value="Chromosome"/>
</dbReference>
<dbReference type="InterPro" id="IPR003594">
    <property type="entry name" value="HATPase_dom"/>
</dbReference>
<evidence type="ECO:0000256" key="6">
    <source>
        <dbReference type="ARBA" id="ARBA00022679"/>
    </source>
</evidence>
<evidence type="ECO:0000256" key="14">
    <source>
        <dbReference type="PROSITE-ProRule" id="PRU00169"/>
    </source>
</evidence>
<protein>
    <recommendedName>
        <fullName evidence="3">histidine kinase</fullName>
        <ecNumber evidence="3">2.7.13.3</ecNumber>
    </recommendedName>
</protein>
<evidence type="ECO:0000256" key="5">
    <source>
        <dbReference type="ARBA" id="ARBA00022553"/>
    </source>
</evidence>
<keyword evidence="20" id="KW-1185">Reference proteome</keyword>
<dbReference type="SMART" id="SM00448">
    <property type="entry name" value="REC"/>
    <property type="match status" value="1"/>
</dbReference>
<dbReference type="InterPro" id="IPR003661">
    <property type="entry name" value="HisK_dim/P_dom"/>
</dbReference>
<dbReference type="Pfam" id="PF00072">
    <property type="entry name" value="Response_reg"/>
    <property type="match status" value="1"/>
</dbReference>
<dbReference type="GO" id="GO:0005524">
    <property type="term" value="F:ATP binding"/>
    <property type="evidence" value="ECO:0007669"/>
    <property type="project" value="UniProtKB-KW"/>
</dbReference>
<accession>A0AA48HB68</accession>
<keyword evidence="12" id="KW-0902">Two-component regulatory system</keyword>
<feature type="domain" description="Histidine kinase" evidence="15">
    <location>
        <begin position="335"/>
        <end position="556"/>
    </location>
</feature>
<dbReference type="Pfam" id="PF13188">
    <property type="entry name" value="PAS_8"/>
    <property type="match status" value="1"/>
</dbReference>
<evidence type="ECO:0000256" key="4">
    <source>
        <dbReference type="ARBA" id="ARBA00022475"/>
    </source>
</evidence>
<dbReference type="AlphaFoldDB" id="A0AA48HB68"/>
<dbReference type="GO" id="GO:0006355">
    <property type="term" value="P:regulation of DNA-templated transcription"/>
    <property type="evidence" value="ECO:0007669"/>
    <property type="project" value="InterPro"/>
</dbReference>
<dbReference type="Gene3D" id="3.30.565.10">
    <property type="entry name" value="Histidine kinase-like ATPase, C-terminal domain"/>
    <property type="match status" value="1"/>
</dbReference>
<comment type="catalytic activity">
    <reaction evidence="1">
        <text>ATP + protein L-histidine = ADP + protein N-phospho-L-histidine.</text>
        <dbReference type="EC" id="2.7.13.3"/>
    </reaction>
</comment>
<dbReference type="EC" id="2.7.13.3" evidence="3"/>
<dbReference type="PANTHER" id="PTHR45339:SF1">
    <property type="entry name" value="HYBRID SIGNAL TRANSDUCTION HISTIDINE KINASE J"/>
    <property type="match status" value="1"/>
</dbReference>
<dbReference type="PRINTS" id="PR00344">
    <property type="entry name" value="BCTRLSENSOR"/>
</dbReference>
<dbReference type="EMBL" id="AP027081">
    <property type="protein sequence ID" value="BDU75093.1"/>
    <property type="molecule type" value="Genomic_DNA"/>
</dbReference>
<keyword evidence="7" id="KW-0812">Transmembrane</keyword>
<dbReference type="SMART" id="SM00086">
    <property type="entry name" value="PAC"/>
    <property type="match status" value="1"/>
</dbReference>
<evidence type="ECO:0000256" key="2">
    <source>
        <dbReference type="ARBA" id="ARBA00004651"/>
    </source>
</evidence>
<dbReference type="SMART" id="SM00387">
    <property type="entry name" value="HATPase_c"/>
    <property type="match status" value="1"/>
</dbReference>
<evidence type="ECO:0000256" key="1">
    <source>
        <dbReference type="ARBA" id="ARBA00000085"/>
    </source>
</evidence>
<dbReference type="InterPro" id="IPR000014">
    <property type="entry name" value="PAS"/>
</dbReference>
<evidence type="ECO:0000256" key="10">
    <source>
        <dbReference type="ARBA" id="ARBA00022840"/>
    </source>
</evidence>
<dbReference type="PROSITE" id="PS50113">
    <property type="entry name" value="PAC"/>
    <property type="match status" value="2"/>
</dbReference>
<dbReference type="RefSeq" id="WP_243332268.1">
    <property type="nucleotide sequence ID" value="NZ_AP027081.1"/>
</dbReference>
<dbReference type="FunFam" id="1.10.287.130:FF:000003">
    <property type="entry name" value="Histidine kinase"/>
    <property type="match status" value="1"/>
</dbReference>
<organism evidence="19 20">
    <name type="scientific">Mesoterricola sediminis</name>
    <dbReference type="NCBI Taxonomy" id="2927980"/>
    <lineage>
        <taxon>Bacteria</taxon>
        <taxon>Pseudomonadati</taxon>
        <taxon>Acidobacteriota</taxon>
        <taxon>Holophagae</taxon>
        <taxon>Holophagales</taxon>
        <taxon>Holophagaceae</taxon>
        <taxon>Mesoterricola</taxon>
    </lineage>
</organism>
<dbReference type="SMART" id="SM00091">
    <property type="entry name" value="PAS"/>
    <property type="match status" value="2"/>
</dbReference>
<dbReference type="PANTHER" id="PTHR45339">
    <property type="entry name" value="HYBRID SIGNAL TRANSDUCTION HISTIDINE KINASE J"/>
    <property type="match status" value="1"/>
</dbReference>
<comment type="subcellular location">
    <subcellularLocation>
        <location evidence="2">Cell membrane</location>
        <topology evidence="2">Multi-pass membrane protein</topology>
    </subcellularLocation>
</comment>
<dbReference type="SMART" id="SM00388">
    <property type="entry name" value="HisKA"/>
    <property type="match status" value="1"/>
</dbReference>
<dbReference type="Gene3D" id="1.10.287.130">
    <property type="match status" value="1"/>
</dbReference>
<dbReference type="Pfam" id="PF00989">
    <property type="entry name" value="PAS"/>
    <property type="match status" value="1"/>
</dbReference>
<dbReference type="CDD" id="cd00130">
    <property type="entry name" value="PAS"/>
    <property type="match status" value="1"/>
</dbReference>
<dbReference type="InterPro" id="IPR001789">
    <property type="entry name" value="Sig_transdc_resp-reg_receiver"/>
</dbReference>
<evidence type="ECO:0000256" key="8">
    <source>
        <dbReference type="ARBA" id="ARBA00022741"/>
    </source>
</evidence>
<dbReference type="InterPro" id="IPR013767">
    <property type="entry name" value="PAS_fold"/>
</dbReference>
<dbReference type="InterPro" id="IPR004358">
    <property type="entry name" value="Sig_transdc_His_kin-like_C"/>
</dbReference>
<evidence type="ECO:0000256" key="12">
    <source>
        <dbReference type="ARBA" id="ARBA00023012"/>
    </source>
</evidence>
<keyword evidence="13" id="KW-0472">Membrane</keyword>
<keyword evidence="11" id="KW-1133">Transmembrane helix</keyword>
<sequence length="843" mass="92177">MDFHPVLARHLAGLQAGGMTLPDGPAWDGFLRDLDARLFASDAQTSDLNRLQALVNHLREVLFQIDREGCWSFLNPAWRTLTGFDVEESLGQPFLGHMHPLDKGRYLNMLTYAMETGGDTVHGEFQFRTREGKYFWVEMYTRITTDGEGQVIGVSGTMNDITERRLHQAALNTLTSRLQALIENIQGAVLVETENRSIALLNEPFCRMFDIPVAPRLLTDSDATELLDMALPAFQFPQDFLELQASLMAERRVSTGLEVPLADGRVLSMDFVPIEAGDEALFGHFWLFTDITERKRSEAQLAQAALDMEMKNWELSQARDEAVQLAGLKSEFLANMSHEIRTPMNGVIGMTELLLNTTLSGEQMDYATTIRASAGTLLRLINDILDFSKIEAGKLELERIGFDLQGLLDDLLAILGFKAHGKGVELATWVQGTVPPRLVGDPVRLRQVLSNLTDNALKFTAEGSVVIRVRLEASDEAGVTLRFEVRDTGIGLAPEVAARLFQSFYQGDSSTTRKYGGTGLGLAICKRIAELMGGGIGVDSVPGEGSVFWFTARFALQEGSQGHGLPGADFRFFLAGLPAATEEVLDGQLREWGYACRRIEAGPAGVAVLREACAGAAERSLLVFGAEGGLSEAMLGFLQAVREAPDLAGLRLVMAHSLYEKEEARRPTSLPISEFLPLPMRKTHLKALLDRNLDTLEPPVVAEAAPPAEGRASAARLLVTEDNAVNQKVALAILKKLGFTAELASNGREAVEKVQAGTYDLVFMDCQMPEMDGFQATRAIRELEAGGRRTPIIAMTANAMQGDRERCLEAGMDDYVPKPITIVDLKAALGRWVGPLDGAQPEG</sequence>
<feature type="modified residue" description="4-aspartylphosphate" evidence="14">
    <location>
        <position position="765"/>
    </location>
</feature>
<dbReference type="InterPro" id="IPR000700">
    <property type="entry name" value="PAS-assoc_C"/>
</dbReference>
<dbReference type="GO" id="GO:0005886">
    <property type="term" value="C:plasma membrane"/>
    <property type="evidence" value="ECO:0007669"/>
    <property type="project" value="UniProtKB-SubCell"/>
</dbReference>
<keyword evidence="5 14" id="KW-0597">Phosphoprotein</keyword>
<evidence type="ECO:0000256" key="3">
    <source>
        <dbReference type="ARBA" id="ARBA00012438"/>
    </source>
</evidence>
<dbReference type="InterPro" id="IPR035965">
    <property type="entry name" value="PAS-like_dom_sf"/>
</dbReference>
<dbReference type="SUPFAM" id="SSF55874">
    <property type="entry name" value="ATPase domain of HSP90 chaperone/DNA topoisomerase II/histidine kinase"/>
    <property type="match status" value="1"/>
</dbReference>
<evidence type="ECO:0000259" key="17">
    <source>
        <dbReference type="PROSITE" id="PS50112"/>
    </source>
</evidence>
<dbReference type="InterPro" id="IPR005467">
    <property type="entry name" value="His_kinase_dom"/>
</dbReference>
<dbReference type="CDD" id="cd17546">
    <property type="entry name" value="REC_hyHK_CKI1_RcsC-like"/>
    <property type="match status" value="1"/>
</dbReference>
<keyword evidence="9" id="KW-0418">Kinase</keyword>
<keyword evidence="6" id="KW-0808">Transferase</keyword>
<feature type="domain" description="PAC" evidence="18">
    <location>
        <begin position="247"/>
        <end position="303"/>
    </location>
</feature>
<reference evidence="19" key="1">
    <citation type="journal article" date="2023" name="Int. J. Syst. Evol. Microbiol.">
        <title>Mesoterricola silvestris gen. nov., sp. nov., Mesoterricola sediminis sp. nov., Geothrix oryzae sp. nov., Geothrix edaphica sp. nov., Geothrix rubra sp. nov., and Geothrix limicola sp. nov., six novel members of Acidobacteriota isolated from soils.</title>
        <authorList>
            <person name="Itoh H."/>
            <person name="Sugisawa Y."/>
            <person name="Mise K."/>
            <person name="Xu Z."/>
            <person name="Kuniyasu M."/>
            <person name="Ushijima N."/>
            <person name="Kawano K."/>
            <person name="Kobayashi E."/>
            <person name="Shiratori Y."/>
            <person name="Masuda Y."/>
            <person name="Senoo K."/>
        </authorList>
    </citation>
    <scope>NUCLEOTIDE SEQUENCE</scope>
    <source>
        <strain evidence="19">W786</strain>
    </source>
</reference>
<dbReference type="Gene3D" id="3.40.50.2300">
    <property type="match status" value="1"/>
</dbReference>
<evidence type="ECO:0000313" key="20">
    <source>
        <dbReference type="Proteomes" id="UP001228113"/>
    </source>
</evidence>